<accession>A0ABR6PKM9</accession>
<keyword evidence="2" id="KW-1185">Reference proteome</keyword>
<comment type="caution">
    <text evidence="1">The sequence shown here is derived from an EMBL/GenBank/DDBJ whole genome shotgun (WGS) entry which is preliminary data.</text>
</comment>
<reference evidence="1 2" key="1">
    <citation type="submission" date="2020-08" db="EMBL/GenBank/DDBJ databases">
        <title>Genomic Encyclopedia of Type Strains, Phase IV (KMG-V): Genome sequencing to study the core and pangenomes of soil and plant-associated prokaryotes.</title>
        <authorList>
            <person name="Whitman W."/>
        </authorList>
    </citation>
    <scope>NUCLEOTIDE SEQUENCE [LARGE SCALE GENOMIC DNA]</scope>
    <source>
        <strain evidence="1 2">ANJLi2</strain>
    </source>
</reference>
<sequence>MLTMKCVNHVNPLLHCSFKRRRMFEWTEKSSVQFITFDKVY</sequence>
<organism evidence="1 2">
    <name type="scientific">Mucilaginibacter lappiensis</name>
    <dbReference type="NCBI Taxonomy" id="354630"/>
    <lineage>
        <taxon>Bacteria</taxon>
        <taxon>Pseudomonadati</taxon>
        <taxon>Bacteroidota</taxon>
        <taxon>Sphingobacteriia</taxon>
        <taxon>Sphingobacteriales</taxon>
        <taxon>Sphingobacteriaceae</taxon>
        <taxon>Mucilaginibacter</taxon>
    </lineage>
</organism>
<dbReference type="EMBL" id="JACHCB010000006">
    <property type="protein sequence ID" value="MBB6110181.1"/>
    <property type="molecule type" value="Genomic_DNA"/>
</dbReference>
<protein>
    <submittedName>
        <fullName evidence="1">Uncharacterized protein</fullName>
    </submittedName>
</protein>
<evidence type="ECO:0000313" key="1">
    <source>
        <dbReference type="EMBL" id="MBB6110181.1"/>
    </source>
</evidence>
<gene>
    <name evidence="1" type="ORF">HDF23_002937</name>
</gene>
<evidence type="ECO:0000313" key="2">
    <source>
        <dbReference type="Proteomes" id="UP000541583"/>
    </source>
</evidence>
<name>A0ABR6PKM9_9SPHI</name>
<proteinExistence type="predicted"/>
<dbReference type="Proteomes" id="UP000541583">
    <property type="component" value="Unassembled WGS sequence"/>
</dbReference>